<evidence type="ECO:0000259" key="1">
    <source>
        <dbReference type="Pfam" id="PF13193"/>
    </source>
</evidence>
<dbReference type="AlphaFoldDB" id="X0TSY1"/>
<feature type="domain" description="AMP-binding enzyme C-terminal" evidence="1">
    <location>
        <begin position="1"/>
        <end position="48"/>
    </location>
</feature>
<dbReference type="SUPFAM" id="SSF56801">
    <property type="entry name" value="Acetyl-CoA synthetase-like"/>
    <property type="match status" value="1"/>
</dbReference>
<proteinExistence type="predicted"/>
<feature type="non-terminal residue" evidence="2">
    <location>
        <position position="1"/>
    </location>
</feature>
<evidence type="ECO:0000313" key="2">
    <source>
        <dbReference type="EMBL" id="GAF96309.1"/>
    </source>
</evidence>
<sequence length="59" mass="6651">VKAVIVLKPGEKATITEIRSFCRKRLVKFKVPQIVEFTDSLPKTASGKIKKEELKQVPV</sequence>
<dbReference type="Gene3D" id="3.30.300.30">
    <property type="match status" value="1"/>
</dbReference>
<dbReference type="Pfam" id="PF13193">
    <property type="entry name" value="AMP-binding_C"/>
    <property type="match status" value="1"/>
</dbReference>
<gene>
    <name evidence="2" type="ORF">S01H1_23279</name>
</gene>
<dbReference type="EMBL" id="BARS01013390">
    <property type="protein sequence ID" value="GAF96309.1"/>
    <property type="molecule type" value="Genomic_DNA"/>
</dbReference>
<comment type="caution">
    <text evidence="2">The sequence shown here is derived from an EMBL/GenBank/DDBJ whole genome shotgun (WGS) entry which is preliminary data.</text>
</comment>
<protein>
    <recommendedName>
        <fullName evidence="1">AMP-binding enzyme C-terminal domain-containing protein</fullName>
    </recommendedName>
</protein>
<reference evidence="2" key="1">
    <citation type="journal article" date="2014" name="Front. Microbiol.">
        <title>High frequency of phylogenetically diverse reductive dehalogenase-homologous genes in deep subseafloor sedimentary metagenomes.</title>
        <authorList>
            <person name="Kawai M."/>
            <person name="Futagami T."/>
            <person name="Toyoda A."/>
            <person name="Takaki Y."/>
            <person name="Nishi S."/>
            <person name="Hori S."/>
            <person name="Arai W."/>
            <person name="Tsubouchi T."/>
            <person name="Morono Y."/>
            <person name="Uchiyama I."/>
            <person name="Ito T."/>
            <person name="Fujiyama A."/>
            <person name="Inagaki F."/>
            <person name="Takami H."/>
        </authorList>
    </citation>
    <scope>NUCLEOTIDE SEQUENCE</scope>
    <source>
        <strain evidence="2">Expedition CK06-06</strain>
    </source>
</reference>
<accession>X0TSY1</accession>
<name>X0TSY1_9ZZZZ</name>
<dbReference type="InterPro" id="IPR045851">
    <property type="entry name" value="AMP-bd_C_sf"/>
</dbReference>
<dbReference type="InterPro" id="IPR025110">
    <property type="entry name" value="AMP-bd_C"/>
</dbReference>
<organism evidence="2">
    <name type="scientific">marine sediment metagenome</name>
    <dbReference type="NCBI Taxonomy" id="412755"/>
    <lineage>
        <taxon>unclassified sequences</taxon>
        <taxon>metagenomes</taxon>
        <taxon>ecological metagenomes</taxon>
    </lineage>
</organism>